<keyword evidence="1" id="KW-0472">Membrane</keyword>
<dbReference type="EMBL" id="CBLU010000024">
    <property type="protein sequence ID" value="CDG05690.1"/>
    <property type="molecule type" value="Genomic_DNA"/>
</dbReference>
<keyword evidence="1" id="KW-1133">Transmembrane helix</keyword>
<keyword evidence="1" id="KW-0812">Transmembrane</keyword>
<evidence type="ECO:0000313" key="3">
    <source>
        <dbReference type="Proteomes" id="UP000015361"/>
    </source>
</evidence>
<protein>
    <submittedName>
        <fullName evidence="2">Uncharacterized protein</fullName>
    </submittedName>
</protein>
<name>S6EWX7_LACLL</name>
<feature type="transmembrane region" description="Helical" evidence="1">
    <location>
        <begin position="7"/>
        <end position="28"/>
    </location>
</feature>
<comment type="caution">
    <text evidence="2">The sequence shown here is derived from an EMBL/GenBank/DDBJ whole genome shotgun (WGS) entry which is preliminary data.</text>
</comment>
<accession>S6EWX7</accession>
<organism evidence="2 3">
    <name type="scientific">Lactococcus lactis subsp. lactis A12</name>
    <dbReference type="NCBI Taxonomy" id="1137134"/>
    <lineage>
        <taxon>Bacteria</taxon>
        <taxon>Bacillati</taxon>
        <taxon>Bacillota</taxon>
        <taxon>Bacilli</taxon>
        <taxon>Lactobacillales</taxon>
        <taxon>Streptococcaceae</taxon>
        <taxon>Lactococcus</taxon>
    </lineage>
</organism>
<evidence type="ECO:0000256" key="1">
    <source>
        <dbReference type="SAM" id="Phobius"/>
    </source>
</evidence>
<feature type="transmembrane region" description="Helical" evidence="1">
    <location>
        <begin position="34"/>
        <end position="55"/>
    </location>
</feature>
<evidence type="ECO:0000313" key="2">
    <source>
        <dbReference type="EMBL" id="CDG05690.1"/>
    </source>
</evidence>
<dbReference type="Proteomes" id="UP000015361">
    <property type="component" value="Unassembled WGS sequence"/>
</dbReference>
<gene>
    <name evidence="2" type="ORF">O9U_07580</name>
</gene>
<dbReference type="AlphaFoldDB" id="S6EWX7"/>
<proteinExistence type="predicted"/>
<reference evidence="2 3" key="1">
    <citation type="journal article" date="2013" name="Appl. Environ. Microbiol.">
        <title>The Carbohydrate Metabolism Signature of Lactococcus lactis Strain A12 Reveals Its Sourdough Ecosystem Origin.</title>
        <authorList>
            <person name="Passerini D."/>
            <person name="Coddeville M."/>
            <person name="Le Bourgeois P."/>
            <person name="Loubiere P."/>
            <person name="Ritzenthaler P."/>
            <person name="Fontagne-Faucher C."/>
            <person name="Daveran-Mingot M.L."/>
            <person name="Cocaign-Bousquet M."/>
        </authorList>
    </citation>
    <scope>NUCLEOTIDE SEQUENCE [LARGE SCALE GENOMIC DNA]</scope>
    <source>
        <strain evidence="2 3">A12</strain>
    </source>
</reference>
<sequence>MIYVRQFVIEVIAQTISVVFCSLLLIFLGLEIKLAVFMATIINGVGTVFLNLFMLKNK</sequence>